<evidence type="ECO:0000259" key="2">
    <source>
        <dbReference type="Pfam" id="PF03703"/>
    </source>
</evidence>
<proteinExistence type="predicted"/>
<dbReference type="AlphaFoldDB" id="A0A845Q8G0"/>
<dbReference type="InterPro" id="IPR005182">
    <property type="entry name" value="YdbS-like_PH"/>
</dbReference>
<dbReference type="RefSeq" id="WP_160586824.1">
    <property type="nucleotide sequence ID" value="NZ_BMHN01000001.1"/>
</dbReference>
<feature type="transmembrane region" description="Helical" evidence="1">
    <location>
        <begin position="26"/>
        <end position="46"/>
    </location>
</feature>
<dbReference type="OrthoDB" id="7364486at2"/>
<dbReference type="GeneID" id="300655603"/>
<dbReference type="PANTHER" id="PTHR37938">
    <property type="entry name" value="BLL0215 PROTEIN"/>
    <property type="match status" value="1"/>
</dbReference>
<evidence type="ECO:0000313" key="4">
    <source>
        <dbReference type="Proteomes" id="UP000470384"/>
    </source>
</evidence>
<protein>
    <submittedName>
        <fullName evidence="3">PH domain-containing protein</fullName>
    </submittedName>
</protein>
<dbReference type="PANTHER" id="PTHR37938:SF1">
    <property type="entry name" value="BLL0215 PROTEIN"/>
    <property type="match status" value="1"/>
</dbReference>
<evidence type="ECO:0000256" key="1">
    <source>
        <dbReference type="SAM" id="Phobius"/>
    </source>
</evidence>
<sequence length="160" mass="17933">MSYAARTLAPREVILAEGRFHWTYNLISWLWLLLAGWALIGIAVFLSRQMRKWTTELVITNRRFIYKRGFISRHTDEFTASRIHAITLEQSLLERLFDCGRLNIRGEDIGDFGLPAIADPLAFRRALIESLDVDANAGVVAVPPLLLTDKAPPQAASAAA</sequence>
<evidence type="ECO:0000313" key="3">
    <source>
        <dbReference type="EMBL" id="NBG94734.1"/>
    </source>
</evidence>
<organism evidence="3 4">
    <name type="scientific">Pyruvatibacter mobilis</name>
    <dbReference type="NCBI Taxonomy" id="1712261"/>
    <lineage>
        <taxon>Bacteria</taxon>
        <taxon>Pseudomonadati</taxon>
        <taxon>Pseudomonadota</taxon>
        <taxon>Alphaproteobacteria</taxon>
        <taxon>Hyphomicrobiales</taxon>
        <taxon>Parvibaculaceae</taxon>
        <taxon>Pyruvatibacter</taxon>
    </lineage>
</organism>
<dbReference type="Proteomes" id="UP000470384">
    <property type="component" value="Unassembled WGS sequence"/>
</dbReference>
<comment type="caution">
    <text evidence="3">The sequence shown here is derived from an EMBL/GenBank/DDBJ whole genome shotgun (WGS) entry which is preliminary data.</text>
</comment>
<reference evidence="3 4" key="1">
    <citation type="journal article" date="2016" name="Int. J. Syst. Evol. Microbiol.">
        <title>Pyruvatibacter mobilis gen. nov., sp. nov., a marine bacterium from the culture broth of Picochlorum sp. 122.</title>
        <authorList>
            <person name="Wang G."/>
            <person name="Tang M."/>
            <person name="Wu H."/>
            <person name="Dai S."/>
            <person name="Li T."/>
            <person name="Chen C."/>
            <person name="He H."/>
            <person name="Fan J."/>
            <person name="Xiang W."/>
            <person name="Li X."/>
        </authorList>
    </citation>
    <scope>NUCLEOTIDE SEQUENCE [LARGE SCALE GENOMIC DNA]</scope>
    <source>
        <strain evidence="3 4">GYP-11</strain>
    </source>
</reference>
<keyword evidence="4" id="KW-1185">Reference proteome</keyword>
<dbReference type="Pfam" id="PF03703">
    <property type="entry name" value="bPH_2"/>
    <property type="match status" value="1"/>
</dbReference>
<name>A0A845Q8G0_9HYPH</name>
<feature type="domain" description="YdbS-like PH" evidence="2">
    <location>
        <begin position="54"/>
        <end position="111"/>
    </location>
</feature>
<keyword evidence="1" id="KW-1133">Transmembrane helix</keyword>
<gene>
    <name evidence="3" type="ORF">GTQ45_03205</name>
</gene>
<accession>A0A845Q8G0</accession>
<keyword evidence="1" id="KW-0472">Membrane</keyword>
<keyword evidence="1" id="KW-0812">Transmembrane</keyword>
<dbReference type="EMBL" id="WXYQ01000003">
    <property type="protein sequence ID" value="NBG94734.1"/>
    <property type="molecule type" value="Genomic_DNA"/>
</dbReference>